<accession>R0I866</accession>
<protein>
    <recommendedName>
        <fullName evidence="2">GCK domain-containing protein</fullName>
    </recommendedName>
</protein>
<evidence type="ECO:0000313" key="4">
    <source>
        <dbReference type="Proteomes" id="UP000029121"/>
    </source>
</evidence>
<dbReference type="InterPro" id="IPR036811">
    <property type="entry name" value="Ubol_cytC_Rdtase_hinge_dom_sf"/>
</dbReference>
<name>R0I866_9BRAS</name>
<evidence type="ECO:0000313" key="3">
    <source>
        <dbReference type="EMBL" id="EOA38509.1"/>
    </source>
</evidence>
<dbReference type="PANTHER" id="PTHR34357:SF14">
    <property type="entry name" value="F7A19.14 PROTEIN-RELATED"/>
    <property type="match status" value="1"/>
</dbReference>
<dbReference type="Pfam" id="PF07802">
    <property type="entry name" value="GCK"/>
    <property type="match status" value="2"/>
</dbReference>
<evidence type="ECO:0000256" key="1">
    <source>
        <dbReference type="SAM" id="MobiDB-lite"/>
    </source>
</evidence>
<dbReference type="SUPFAM" id="SSF81531">
    <property type="entry name" value="Non-heme 11 kDa protein of cytochrome bc1 complex (Ubiquinol-cytochrome c reductase)"/>
    <property type="match status" value="1"/>
</dbReference>
<dbReference type="OrthoDB" id="1060142at2759"/>
<gene>
    <name evidence="3" type="ORF">CARUB_v10010289mg</name>
</gene>
<feature type="compositionally biased region" description="Polar residues" evidence="1">
    <location>
        <begin position="19"/>
        <end position="32"/>
    </location>
</feature>
<dbReference type="Gene3D" id="1.10.287.2900">
    <property type="match status" value="1"/>
</dbReference>
<dbReference type="SMART" id="SM01227">
    <property type="entry name" value="GCK"/>
    <property type="match status" value="2"/>
</dbReference>
<feature type="domain" description="GCK" evidence="2">
    <location>
        <begin position="35"/>
        <end position="106"/>
    </location>
</feature>
<sequence length="212" mass="24267">MGITSSKDLNQENSDPKTQKTQVQTEKVGDSSSVLKDQLQVFMREGGCKETYEAFQDCVEEAQNKNKDPISMCYPTLEKCMEAHYDYYHPFFAAKKSAAKVLMKDFVPSSVWRDPGEYVSPKQLKEEEEKEELFLAFMRGGGCKEPYTAWENCIDEADKNPEDIVLKCAGVFSRMTKCMDAHSDYYRPILEAKKTAEEHMENELQVFLSEAS</sequence>
<feature type="domain" description="GCK" evidence="2">
    <location>
        <begin position="130"/>
        <end position="204"/>
    </location>
</feature>
<reference evidence="4" key="1">
    <citation type="journal article" date="2013" name="Nat. Genet.">
        <title>The Capsella rubella genome and the genomic consequences of rapid mating system evolution.</title>
        <authorList>
            <person name="Slotte T."/>
            <person name="Hazzouri K.M."/>
            <person name="Agren J.A."/>
            <person name="Koenig D."/>
            <person name="Maumus F."/>
            <person name="Guo Y.L."/>
            <person name="Steige K."/>
            <person name="Platts A.E."/>
            <person name="Escobar J.S."/>
            <person name="Newman L.K."/>
            <person name="Wang W."/>
            <person name="Mandakova T."/>
            <person name="Vello E."/>
            <person name="Smith L.M."/>
            <person name="Henz S.R."/>
            <person name="Steffen J."/>
            <person name="Takuno S."/>
            <person name="Brandvain Y."/>
            <person name="Coop G."/>
            <person name="Andolfatto P."/>
            <person name="Hu T.T."/>
            <person name="Blanchette M."/>
            <person name="Clark R.M."/>
            <person name="Quesneville H."/>
            <person name="Nordborg M."/>
            <person name="Gaut B.S."/>
            <person name="Lysak M.A."/>
            <person name="Jenkins J."/>
            <person name="Grimwood J."/>
            <person name="Chapman J."/>
            <person name="Prochnik S."/>
            <person name="Shu S."/>
            <person name="Rokhsar D."/>
            <person name="Schmutz J."/>
            <person name="Weigel D."/>
            <person name="Wright S.I."/>
        </authorList>
    </citation>
    <scope>NUCLEOTIDE SEQUENCE [LARGE SCALE GENOMIC DNA]</scope>
    <source>
        <strain evidence="4">cv. Monte Gargano</strain>
    </source>
</reference>
<keyword evidence="4" id="KW-1185">Reference proteome</keyword>
<dbReference type="Proteomes" id="UP000029121">
    <property type="component" value="Unassembled WGS sequence"/>
</dbReference>
<dbReference type="KEGG" id="crb:17899606"/>
<dbReference type="EMBL" id="KB870805">
    <property type="protein sequence ID" value="EOA38509.1"/>
    <property type="molecule type" value="Genomic_DNA"/>
</dbReference>
<dbReference type="PANTHER" id="PTHR34357">
    <property type="entry name" value="F7A19.14 PROTEIN-RELATED"/>
    <property type="match status" value="1"/>
</dbReference>
<organism evidence="3 4">
    <name type="scientific">Capsella rubella</name>
    <dbReference type="NCBI Taxonomy" id="81985"/>
    <lineage>
        <taxon>Eukaryota</taxon>
        <taxon>Viridiplantae</taxon>
        <taxon>Streptophyta</taxon>
        <taxon>Embryophyta</taxon>
        <taxon>Tracheophyta</taxon>
        <taxon>Spermatophyta</taxon>
        <taxon>Magnoliopsida</taxon>
        <taxon>eudicotyledons</taxon>
        <taxon>Gunneridae</taxon>
        <taxon>Pentapetalae</taxon>
        <taxon>rosids</taxon>
        <taxon>malvids</taxon>
        <taxon>Brassicales</taxon>
        <taxon>Brassicaceae</taxon>
        <taxon>Camelineae</taxon>
        <taxon>Capsella</taxon>
    </lineage>
</organism>
<dbReference type="InterPro" id="IPR012891">
    <property type="entry name" value="GCK_dom"/>
</dbReference>
<feature type="region of interest" description="Disordered" evidence="1">
    <location>
        <begin position="1"/>
        <end position="32"/>
    </location>
</feature>
<dbReference type="AlphaFoldDB" id="R0I866"/>
<feature type="compositionally biased region" description="Polar residues" evidence="1">
    <location>
        <begin position="1"/>
        <end position="13"/>
    </location>
</feature>
<proteinExistence type="predicted"/>
<evidence type="ECO:0000259" key="2">
    <source>
        <dbReference type="SMART" id="SM01227"/>
    </source>
</evidence>